<dbReference type="EMBL" id="PFCK01000066">
    <property type="protein sequence ID" value="PIR71498.1"/>
    <property type="molecule type" value="Genomic_DNA"/>
</dbReference>
<dbReference type="SMART" id="SM00563">
    <property type="entry name" value="PlsC"/>
    <property type="match status" value="1"/>
</dbReference>
<evidence type="ECO:0000256" key="2">
    <source>
        <dbReference type="ARBA" id="ARBA00023315"/>
    </source>
</evidence>
<evidence type="ECO:0000259" key="3">
    <source>
        <dbReference type="SMART" id="SM00563"/>
    </source>
</evidence>
<proteinExistence type="predicted"/>
<evidence type="ECO:0000256" key="1">
    <source>
        <dbReference type="ARBA" id="ARBA00022679"/>
    </source>
</evidence>
<gene>
    <name evidence="4" type="ORF">COU43_02385</name>
</gene>
<evidence type="ECO:0000313" key="5">
    <source>
        <dbReference type="Proteomes" id="UP000228909"/>
    </source>
</evidence>
<dbReference type="PANTHER" id="PTHR10434">
    <property type="entry name" value="1-ACYL-SN-GLYCEROL-3-PHOSPHATE ACYLTRANSFERASE"/>
    <property type="match status" value="1"/>
</dbReference>
<reference evidence="5" key="1">
    <citation type="submission" date="2017-09" db="EMBL/GenBank/DDBJ databases">
        <title>Depth-based differentiation of microbial function through sediment-hosted aquifers and enrichment of novel symbionts in the deep terrestrial subsurface.</title>
        <authorList>
            <person name="Probst A.J."/>
            <person name="Ladd B."/>
            <person name="Jarett J.K."/>
            <person name="Geller-Mcgrath D.E."/>
            <person name="Sieber C.M.K."/>
            <person name="Emerson J.B."/>
            <person name="Anantharaman K."/>
            <person name="Thomas B.C."/>
            <person name="Malmstrom R."/>
            <person name="Stieglmeier M."/>
            <person name="Klingl A."/>
            <person name="Woyke T."/>
            <person name="Ryan C.M."/>
            <person name="Banfield J.F."/>
        </authorList>
    </citation>
    <scope>NUCLEOTIDE SEQUENCE [LARGE SCALE GENOMIC DNA]</scope>
</reference>
<dbReference type="CDD" id="cd07989">
    <property type="entry name" value="LPLAT_AGPAT-like"/>
    <property type="match status" value="1"/>
</dbReference>
<feature type="domain" description="Phospholipid/glycerol acyltransferase" evidence="3">
    <location>
        <begin position="36"/>
        <end position="154"/>
    </location>
</feature>
<evidence type="ECO:0000313" key="4">
    <source>
        <dbReference type="EMBL" id="PIR71498.1"/>
    </source>
</evidence>
<dbReference type="AlphaFoldDB" id="A0A2H0TIW9"/>
<dbReference type="PANTHER" id="PTHR10434:SF40">
    <property type="entry name" value="1-ACYL-SN-GLYCEROL-3-PHOSPHATE ACYLTRANSFERASE"/>
    <property type="match status" value="1"/>
</dbReference>
<dbReference type="GO" id="GO:0003841">
    <property type="term" value="F:1-acylglycerol-3-phosphate O-acyltransferase activity"/>
    <property type="evidence" value="ECO:0007669"/>
    <property type="project" value="TreeGrafter"/>
</dbReference>
<dbReference type="SUPFAM" id="SSF69593">
    <property type="entry name" value="Glycerol-3-phosphate (1)-acyltransferase"/>
    <property type="match status" value="1"/>
</dbReference>
<keyword evidence="2" id="KW-0012">Acyltransferase</keyword>
<dbReference type="Pfam" id="PF01553">
    <property type="entry name" value="Acyltransferase"/>
    <property type="match status" value="1"/>
</dbReference>
<dbReference type="InterPro" id="IPR002123">
    <property type="entry name" value="Plipid/glycerol_acylTrfase"/>
</dbReference>
<accession>A0A2H0TIW9</accession>
<protein>
    <recommendedName>
        <fullName evidence="3">Phospholipid/glycerol acyltransferase domain-containing protein</fullName>
    </recommendedName>
</protein>
<organism evidence="4 5">
    <name type="scientific">Candidatus Nealsonbacteria bacterium CG10_big_fil_rev_8_21_14_0_10_37_25</name>
    <dbReference type="NCBI Taxonomy" id="1974711"/>
    <lineage>
        <taxon>Bacteria</taxon>
        <taxon>Candidatus Nealsoniibacteriota</taxon>
    </lineage>
</organism>
<name>A0A2H0TIW9_9BACT</name>
<dbReference type="GO" id="GO:0006654">
    <property type="term" value="P:phosphatidic acid biosynthetic process"/>
    <property type="evidence" value="ECO:0007669"/>
    <property type="project" value="TreeGrafter"/>
</dbReference>
<keyword evidence="1" id="KW-0808">Transferase</keyword>
<comment type="caution">
    <text evidence="4">The sequence shown here is derived from an EMBL/GenBank/DDBJ whole genome shotgun (WGS) entry which is preliminary data.</text>
</comment>
<dbReference type="Proteomes" id="UP000228909">
    <property type="component" value="Unassembled WGS sequence"/>
</dbReference>
<sequence>MNIFASWFCKIFLKPIVNWFLIKEVRGLENIPRGNFILVSNHLSYLDIIVDGYLCVPRRFHFIGQIDGWKGIMKWLIRAFYFICGVIPLDRQSDESREKALKDAIKVLKKGNILVLYPEGRRSANGQLQEGKLGTAKIFLKTGIPILPAGLKGTFELLPPGGKLKIKRIVKISIGQPLYFKEEFIGAKNLNCDSEKYKEICQKITDKIMAEISNLAN</sequence>